<dbReference type="GO" id="GO:0016787">
    <property type="term" value="F:hydrolase activity"/>
    <property type="evidence" value="ECO:0007669"/>
    <property type="project" value="UniProtKB-KW"/>
</dbReference>
<proteinExistence type="predicted"/>
<accession>A0A1N5W6A0</accession>
<dbReference type="RefSeq" id="WP_148690095.1">
    <property type="nucleotide sequence ID" value="NZ_LT671858.1"/>
</dbReference>
<organism evidence="3 4">
    <name type="scientific">Cuniculiplasma divulgatum</name>
    <dbReference type="NCBI Taxonomy" id="1673428"/>
    <lineage>
        <taxon>Archaea</taxon>
        <taxon>Methanobacteriati</taxon>
        <taxon>Thermoplasmatota</taxon>
        <taxon>Thermoplasmata</taxon>
        <taxon>Thermoplasmatales</taxon>
        <taxon>Cuniculiplasmataceae</taxon>
        <taxon>Cuniculiplasma</taxon>
    </lineage>
</organism>
<name>A0A1N5W6A0_9ARCH</name>
<evidence type="ECO:0000256" key="1">
    <source>
        <dbReference type="ARBA" id="ARBA00022801"/>
    </source>
</evidence>
<reference evidence="3 4" key="1">
    <citation type="submission" date="2016-04" db="EMBL/GenBank/DDBJ databases">
        <authorList>
            <person name="Evans L.H."/>
            <person name="Alamgir A."/>
            <person name="Owens N."/>
            <person name="Weber N.D."/>
            <person name="Virtaneva K."/>
            <person name="Barbian K."/>
            <person name="Babar A."/>
            <person name="Rosenke K."/>
        </authorList>
    </citation>
    <scope>NUCLEOTIDE SEQUENCE [LARGE SCALE GENOMIC DNA]</scope>
    <source>
        <strain evidence="4">S5(T) (JCM 30642 \VKM B-2941)</strain>
    </source>
</reference>
<dbReference type="Proteomes" id="UP000195607">
    <property type="component" value="Chromosome I"/>
</dbReference>
<protein>
    <submittedName>
        <fullName evidence="3">Prolyl oligopeptidase family protein</fullName>
    </submittedName>
</protein>
<dbReference type="PANTHER" id="PTHR48081:SF8">
    <property type="entry name" value="ALPHA_BETA HYDROLASE FOLD-3 DOMAIN-CONTAINING PROTEIN-RELATED"/>
    <property type="match status" value="1"/>
</dbReference>
<dbReference type="InterPro" id="IPR029058">
    <property type="entry name" value="AB_hydrolase_fold"/>
</dbReference>
<evidence type="ECO:0000313" key="3">
    <source>
        <dbReference type="EMBL" id="SIM80772.1"/>
    </source>
</evidence>
<dbReference type="EMBL" id="LT671858">
    <property type="protein sequence ID" value="SIM80772.1"/>
    <property type="molecule type" value="Genomic_DNA"/>
</dbReference>
<dbReference type="SUPFAM" id="SSF53474">
    <property type="entry name" value="alpha/beta-Hydrolases"/>
    <property type="match status" value="1"/>
</dbReference>
<dbReference type="Pfam" id="PF07859">
    <property type="entry name" value="Abhydrolase_3"/>
    <property type="match status" value="1"/>
</dbReference>
<dbReference type="GeneID" id="41588924"/>
<dbReference type="PANTHER" id="PTHR48081">
    <property type="entry name" value="AB HYDROLASE SUPERFAMILY PROTEIN C4A8.06C"/>
    <property type="match status" value="1"/>
</dbReference>
<sequence>MGASEIHSRVSNLVMEVREEAARRSLLVRNNIEKLNRISNVEDRVIQFKQNLLNARKSAGVTSDSLDIPGIEVAEINESFHRTHIRAKLYSPSGSKDLLPCIFHIHGGGLLVGGIDEEINRLASISLKLGCKIFDIEYRLAPEFKFPIPLNDCYYGFQYCSALAESLGINSEMLSIMGESAGGGLAASVVLRSIRENGPQIRNLFLMAPMLDHRNTTLSSAQYDGSWPFWPTYYNRMGWRGYLGSEKEISEFASPSIATDLEGFPETYIEVGFDEVFRDESVDFARKLINSNGRVDLHVYDGIFHGFEYAIPEADITQIILEHRYLKMKRMIHSKL</sequence>
<dbReference type="AlphaFoldDB" id="A0A1N5W6A0"/>
<dbReference type="InterPro" id="IPR013094">
    <property type="entry name" value="AB_hydrolase_3"/>
</dbReference>
<dbReference type="Gene3D" id="3.40.50.1820">
    <property type="entry name" value="alpha/beta hydrolase"/>
    <property type="match status" value="1"/>
</dbReference>
<dbReference type="InterPro" id="IPR050300">
    <property type="entry name" value="GDXG_lipolytic_enzyme"/>
</dbReference>
<keyword evidence="1" id="KW-0378">Hydrolase</keyword>
<evidence type="ECO:0000313" key="4">
    <source>
        <dbReference type="Proteomes" id="UP000195607"/>
    </source>
</evidence>
<feature type="domain" description="Alpha/beta hydrolase fold-3" evidence="2">
    <location>
        <begin position="102"/>
        <end position="307"/>
    </location>
</feature>
<evidence type="ECO:0000259" key="2">
    <source>
        <dbReference type="Pfam" id="PF07859"/>
    </source>
</evidence>
<gene>
    <name evidence="3" type="ORF">CSP5_1682</name>
</gene>